<accession>A0A7D4BJ77</accession>
<evidence type="ECO:0008006" key="3">
    <source>
        <dbReference type="Google" id="ProtNLM"/>
    </source>
</evidence>
<keyword evidence="2" id="KW-1185">Reference proteome</keyword>
<dbReference type="Proteomes" id="UP000503088">
    <property type="component" value="Chromosome"/>
</dbReference>
<name>A0A7D4BJ77_9BACL</name>
<evidence type="ECO:0000313" key="1">
    <source>
        <dbReference type="EMBL" id="QKG84170.1"/>
    </source>
</evidence>
<reference evidence="1 2" key="1">
    <citation type="submission" date="2020-01" db="EMBL/GenBank/DDBJ databases">
        <authorList>
            <person name="Gulvik C.A."/>
            <person name="Batra D.G."/>
        </authorList>
    </citation>
    <scope>NUCLEOTIDE SEQUENCE [LARGE SCALE GENOMIC DNA]</scope>
    <source>
        <strain evidence="1 2">W9323</strain>
    </source>
</reference>
<dbReference type="KEGG" id="kpul:GXN76_06580"/>
<dbReference type="InterPro" id="IPR024562">
    <property type="entry name" value="YqhG"/>
</dbReference>
<protein>
    <recommendedName>
        <fullName evidence="3">YqhG family protein</fullName>
    </recommendedName>
</protein>
<dbReference type="EMBL" id="CP048104">
    <property type="protein sequence ID" value="QKG84170.1"/>
    <property type="molecule type" value="Genomic_DNA"/>
</dbReference>
<dbReference type="RefSeq" id="WP_173221614.1">
    <property type="nucleotide sequence ID" value="NZ_CP048104.1"/>
</dbReference>
<dbReference type="AlphaFoldDB" id="A0A7D4BJ77"/>
<dbReference type="Pfam" id="PF11079">
    <property type="entry name" value="YqhG"/>
    <property type="match status" value="1"/>
</dbReference>
<gene>
    <name evidence="1" type="ORF">GXN76_06580</name>
</gene>
<evidence type="ECO:0000313" key="2">
    <source>
        <dbReference type="Proteomes" id="UP000503088"/>
    </source>
</evidence>
<sequence length="278" mass="32440">MGPDEVKTFTERYMESLNCHILEQSPHHLEVQLSVEADKDLIHRPFYWMYVEKMGLPPNPSRLAFTFTPDQAPPGVRGELLSFGSPRFTHILNSARKNGQFVRLYEDTPHRVRYTGRSRAYEPWLGIQYQISYICDQKKDEILSQGIHLRSGETVTEFYDKISNRNWSSKLPTYRHILPPLLSIPEAVGELEYALEGYIQSQDLNWARSAKDLLDAELQRIHAYYPDEWRMSDELHAEKKQRIREAVWQYHPRVEVETVNAGLFFLDEGSISLSPAEK</sequence>
<proteinExistence type="predicted"/>
<organism evidence="1 2">
    <name type="scientific">Kroppenstedtia pulmonis</name>
    <dbReference type="NCBI Taxonomy" id="1380685"/>
    <lineage>
        <taxon>Bacteria</taxon>
        <taxon>Bacillati</taxon>
        <taxon>Bacillota</taxon>
        <taxon>Bacilli</taxon>
        <taxon>Bacillales</taxon>
        <taxon>Thermoactinomycetaceae</taxon>
        <taxon>Kroppenstedtia</taxon>
    </lineage>
</organism>